<evidence type="ECO:0000313" key="3">
    <source>
        <dbReference type="Proteomes" id="UP000033079"/>
    </source>
</evidence>
<dbReference type="EMBL" id="CP009530">
    <property type="protein sequence ID" value="AKB59713.1"/>
    <property type="molecule type" value="Genomic_DNA"/>
</dbReference>
<evidence type="ECO:0000313" key="2">
    <source>
        <dbReference type="EMBL" id="AKB59713.1"/>
    </source>
</evidence>
<organism evidence="2 3">
    <name type="scientific">Methanosarcina barkeri 227</name>
    <dbReference type="NCBI Taxonomy" id="1434106"/>
    <lineage>
        <taxon>Archaea</taxon>
        <taxon>Methanobacteriati</taxon>
        <taxon>Methanobacteriota</taxon>
        <taxon>Stenosarchaea group</taxon>
        <taxon>Methanomicrobia</taxon>
        <taxon>Methanosarcinales</taxon>
        <taxon>Methanosarcinaceae</taxon>
        <taxon>Methanosarcina</taxon>
    </lineage>
</organism>
<reference evidence="2 3" key="1">
    <citation type="submission" date="2014-07" db="EMBL/GenBank/DDBJ databases">
        <title>Methanogenic archaea and the global carbon cycle.</title>
        <authorList>
            <person name="Henriksen J.R."/>
            <person name="Luke J."/>
            <person name="Reinhart S."/>
            <person name="Benedict M.N."/>
            <person name="Youngblut N.D."/>
            <person name="Metcalf M.E."/>
            <person name="Whitaker R.J."/>
            <person name="Metcalf W.W."/>
        </authorList>
    </citation>
    <scope>NUCLEOTIDE SEQUENCE [LARGE SCALE GENOMIC DNA]</scope>
    <source>
        <strain evidence="2 3">227</strain>
    </source>
</reference>
<evidence type="ECO:0000259" key="1">
    <source>
        <dbReference type="PROSITE" id="PS50893"/>
    </source>
</evidence>
<dbReference type="GO" id="GO:0022857">
    <property type="term" value="F:transmembrane transporter activity"/>
    <property type="evidence" value="ECO:0007669"/>
    <property type="project" value="TreeGrafter"/>
</dbReference>
<dbReference type="RefSeq" id="WP_338041679.1">
    <property type="nucleotide sequence ID" value="NZ_CP009530.1"/>
</dbReference>
<dbReference type="Proteomes" id="UP000033079">
    <property type="component" value="Chromosome"/>
</dbReference>
<keyword evidence="2" id="KW-0067">ATP-binding</keyword>
<proteinExistence type="predicted"/>
<dbReference type="AlphaFoldDB" id="A0A0E3R7J3"/>
<feature type="domain" description="ABC transporter" evidence="1">
    <location>
        <begin position="16"/>
        <end position="191"/>
    </location>
</feature>
<dbReference type="PROSITE" id="PS50893">
    <property type="entry name" value="ABC_TRANSPORTER_2"/>
    <property type="match status" value="1"/>
</dbReference>
<sequence>MNIIKNSLPEGGFPIVGVSNVRKSYVIGSLEIPVLSDIDLKLERGELLDIMSSSGSGNSTLVNLIDCLDRPTEGQALVRGRDLNRMSDQELAILKGLEIDFSIRTFNSVPLLTAFENVLLPTFANMRINIDPTKRARELFKVMEIQNRVNHRPRKLSGGQSQRRSIVPLINDPTILLADEPTGNLDSRTGS</sequence>
<gene>
    <name evidence="2" type="ORF">MSBR2_3197</name>
</gene>
<dbReference type="PANTHER" id="PTHR24220:SF86">
    <property type="entry name" value="ABC TRANSPORTER ABCH.1"/>
    <property type="match status" value="1"/>
</dbReference>
<accession>A0A0E3R7J3</accession>
<dbReference type="KEGG" id="mbar:MSBR2_3197"/>
<dbReference type="GO" id="GO:0005524">
    <property type="term" value="F:ATP binding"/>
    <property type="evidence" value="ECO:0007669"/>
    <property type="project" value="UniProtKB-KW"/>
</dbReference>
<dbReference type="GO" id="GO:0005886">
    <property type="term" value="C:plasma membrane"/>
    <property type="evidence" value="ECO:0007669"/>
    <property type="project" value="TreeGrafter"/>
</dbReference>
<dbReference type="SUPFAM" id="SSF52540">
    <property type="entry name" value="P-loop containing nucleoside triphosphate hydrolases"/>
    <property type="match status" value="1"/>
</dbReference>
<dbReference type="Gene3D" id="3.40.50.300">
    <property type="entry name" value="P-loop containing nucleotide triphosphate hydrolases"/>
    <property type="match status" value="1"/>
</dbReference>
<name>A0A0E3R7J3_METBA</name>
<dbReference type="InterPro" id="IPR015854">
    <property type="entry name" value="ABC_transpr_LolD-like"/>
</dbReference>
<dbReference type="GO" id="GO:0016887">
    <property type="term" value="F:ATP hydrolysis activity"/>
    <property type="evidence" value="ECO:0007669"/>
    <property type="project" value="InterPro"/>
</dbReference>
<dbReference type="InterPro" id="IPR027417">
    <property type="entry name" value="P-loop_NTPase"/>
</dbReference>
<dbReference type="Pfam" id="PF00005">
    <property type="entry name" value="ABC_tran"/>
    <property type="match status" value="1"/>
</dbReference>
<protein>
    <submittedName>
        <fullName evidence="2">ABC transporter, ATP-binding protein</fullName>
    </submittedName>
</protein>
<dbReference type="GeneID" id="24802301"/>
<dbReference type="HOGENOM" id="CLU_000604_1_22_2"/>
<dbReference type="PANTHER" id="PTHR24220">
    <property type="entry name" value="IMPORT ATP-BINDING PROTEIN"/>
    <property type="match status" value="1"/>
</dbReference>
<dbReference type="InterPro" id="IPR003439">
    <property type="entry name" value="ABC_transporter-like_ATP-bd"/>
</dbReference>
<keyword evidence="2" id="KW-0547">Nucleotide-binding</keyword>
<dbReference type="PATRIC" id="fig|1434106.5.peg.4060"/>